<protein>
    <recommendedName>
        <fullName evidence="4">Lipoprotein</fullName>
    </recommendedName>
</protein>
<dbReference type="PROSITE" id="PS51257">
    <property type="entry name" value="PROKAR_LIPOPROTEIN"/>
    <property type="match status" value="1"/>
</dbReference>
<organism evidence="2 3">
    <name type="scientific">Lysobacter gummosus</name>
    <dbReference type="NCBI Taxonomy" id="262324"/>
    <lineage>
        <taxon>Bacteria</taxon>
        <taxon>Pseudomonadati</taxon>
        <taxon>Pseudomonadota</taxon>
        <taxon>Gammaproteobacteria</taxon>
        <taxon>Lysobacterales</taxon>
        <taxon>Lysobacteraceae</taxon>
        <taxon>Lysobacter</taxon>
    </lineage>
</organism>
<dbReference type="EMBL" id="CP093547">
    <property type="protein sequence ID" value="UNP31957.1"/>
    <property type="molecule type" value="Genomic_DNA"/>
</dbReference>
<feature type="signal peptide" evidence="1">
    <location>
        <begin position="1"/>
        <end position="24"/>
    </location>
</feature>
<name>A0ABY3XK08_9GAMM</name>
<reference evidence="2 3" key="1">
    <citation type="submission" date="2022-03" db="EMBL/GenBank/DDBJ databases">
        <title>Complete genome sequence of Lysobacter capsici VKM B-2533 and Lysobacter gummosus 10.1.1, promising sources of lytic agents.</title>
        <authorList>
            <person name="Tarlachkov S.V."/>
            <person name="Kudryakova I.V."/>
            <person name="Afoshin A.S."/>
            <person name="Leontyevskaya E.A."/>
            <person name="Leontyevskaya N.V."/>
        </authorList>
    </citation>
    <scope>NUCLEOTIDE SEQUENCE [LARGE SCALE GENOMIC DNA]</scope>
    <source>
        <strain evidence="2 3">10.1.1</strain>
    </source>
</reference>
<evidence type="ECO:0008006" key="4">
    <source>
        <dbReference type="Google" id="ProtNLM"/>
    </source>
</evidence>
<evidence type="ECO:0000256" key="1">
    <source>
        <dbReference type="SAM" id="SignalP"/>
    </source>
</evidence>
<evidence type="ECO:0000313" key="2">
    <source>
        <dbReference type="EMBL" id="UNP31957.1"/>
    </source>
</evidence>
<evidence type="ECO:0000313" key="3">
    <source>
        <dbReference type="Proteomes" id="UP000829194"/>
    </source>
</evidence>
<keyword evidence="1" id="KW-0732">Signal</keyword>
<sequence>MVDSRFRAGARAAAVLLAATAALAACKAPPAPAAPSAAAPAAATPAPAATVSQQGQPDMSSLQDALKKDMAYADLRKLALDGGWQPVVDPQCRTQVVGHDEQTCKENPDLAICRACTDIPELSAYSGDGYATTRFSHDAQRLEVTSYGMIEDWNVAGADSRLRVTEWSFSK</sequence>
<keyword evidence="3" id="KW-1185">Reference proteome</keyword>
<dbReference type="RefSeq" id="WP_057943040.1">
    <property type="nucleotide sequence ID" value="NZ_CP011131.1"/>
</dbReference>
<dbReference type="Proteomes" id="UP000829194">
    <property type="component" value="Chromosome"/>
</dbReference>
<feature type="chain" id="PRO_5045346030" description="Lipoprotein" evidence="1">
    <location>
        <begin position="25"/>
        <end position="171"/>
    </location>
</feature>
<proteinExistence type="predicted"/>
<gene>
    <name evidence="2" type="ORF">MOV92_12185</name>
</gene>
<accession>A0ABY3XK08</accession>